<reference evidence="2" key="1">
    <citation type="submission" date="2017-02" db="EMBL/GenBank/DDBJ databases">
        <authorList>
            <person name="Varghese N."/>
            <person name="Submissions S."/>
        </authorList>
    </citation>
    <scope>NUCLEOTIDE SEQUENCE [LARGE SCALE GENOMIC DNA]</scope>
    <source>
        <strain evidence="2">UM2</strain>
    </source>
</reference>
<evidence type="ECO:0000313" key="2">
    <source>
        <dbReference type="Proteomes" id="UP000189818"/>
    </source>
</evidence>
<dbReference type="EMBL" id="FUYM01000003">
    <property type="protein sequence ID" value="SKB48438.1"/>
    <property type="molecule type" value="Genomic_DNA"/>
</dbReference>
<proteinExistence type="predicted"/>
<dbReference type="RefSeq" id="WP_079647464.1">
    <property type="nucleotide sequence ID" value="NZ_FUYM01000003.1"/>
</dbReference>
<evidence type="ECO:0000313" key="1">
    <source>
        <dbReference type="EMBL" id="SKB48438.1"/>
    </source>
</evidence>
<keyword evidence="2" id="KW-1185">Reference proteome</keyword>
<dbReference type="SUPFAM" id="SSF101386">
    <property type="entry name" value="all-alpha NTP pyrophosphatases"/>
    <property type="match status" value="1"/>
</dbReference>
<dbReference type="STRING" id="439228.SAMN06295920_103126"/>
<organism evidence="1 2">
    <name type="scientific">Rhizorhabdus histidinilytica</name>
    <dbReference type="NCBI Taxonomy" id="439228"/>
    <lineage>
        <taxon>Bacteria</taxon>
        <taxon>Pseudomonadati</taxon>
        <taxon>Pseudomonadota</taxon>
        <taxon>Alphaproteobacteria</taxon>
        <taxon>Sphingomonadales</taxon>
        <taxon>Sphingomonadaceae</taxon>
        <taxon>Rhizorhabdus</taxon>
    </lineage>
</organism>
<gene>
    <name evidence="1" type="ORF">SAMN06295920_103126</name>
</gene>
<dbReference type="Gene3D" id="1.10.287.1080">
    <property type="entry name" value="MazG-like"/>
    <property type="match status" value="1"/>
</dbReference>
<protein>
    <submittedName>
        <fullName evidence="1">Uncharacterized protein</fullName>
    </submittedName>
</protein>
<dbReference type="Proteomes" id="UP000189818">
    <property type="component" value="Unassembled WGS sequence"/>
</dbReference>
<dbReference type="OrthoDB" id="7868888at2"/>
<name>A0A1T5BMJ6_9SPHN</name>
<sequence length="281" mass="31656">MTTDPTRAAEIVVEQRHIDAAQHIYDKVPLFAMGHVKARPSHDLVQAFARFERDHMQRPTDTARASEGFLAQLRRVNAERYEAWAQEPVMLCEHCGSDQPETLNCAPPFQVQPHSFTRPHPYLTRSNDAGIMFDAIELGGEVGELLNIVKKFEREERGWRGSRAEPAAFADECADVLICLDKLARRRNIDLEAATITKFNATSVKVGLPQKLATPSPVTDEAALSGEDRPDFSFHRVLREMRNGMTAHKWWRKVDGTPAQNDLPVIAANIAIRLLQEQRNG</sequence>
<accession>A0A1T5BMJ6</accession>
<dbReference type="AlphaFoldDB" id="A0A1T5BMJ6"/>